<protein>
    <submittedName>
        <fullName evidence="1">Uncharacterized protein</fullName>
    </submittedName>
</protein>
<keyword evidence="2" id="KW-1185">Reference proteome</keyword>
<dbReference type="Proteomes" id="UP000001887">
    <property type="component" value="Chromosome"/>
</dbReference>
<dbReference type="EMBL" id="CP001848">
    <property type="protein sequence ID" value="ADB19097.1"/>
    <property type="molecule type" value="Genomic_DNA"/>
</dbReference>
<dbReference type="KEGG" id="psl:Psta_4453"/>
<proteinExistence type="predicted"/>
<accession>D2R612</accession>
<reference evidence="1 2" key="1">
    <citation type="journal article" date="2009" name="Stand. Genomic Sci.">
        <title>Complete genome sequence of Pirellula staleyi type strain (ATCC 27377).</title>
        <authorList>
            <person name="Clum A."/>
            <person name="Tindall B.J."/>
            <person name="Sikorski J."/>
            <person name="Ivanova N."/>
            <person name="Mavrommatis K."/>
            <person name="Lucas S."/>
            <person name="Glavina del Rio T."/>
            <person name="Nolan M."/>
            <person name="Chen F."/>
            <person name="Tice H."/>
            <person name="Pitluck S."/>
            <person name="Cheng J.F."/>
            <person name="Chertkov O."/>
            <person name="Brettin T."/>
            <person name="Han C."/>
            <person name="Detter J.C."/>
            <person name="Kuske C."/>
            <person name="Bruce D."/>
            <person name="Goodwin L."/>
            <person name="Ovchinikova G."/>
            <person name="Pati A."/>
            <person name="Mikhailova N."/>
            <person name="Chen A."/>
            <person name="Palaniappan K."/>
            <person name="Land M."/>
            <person name="Hauser L."/>
            <person name="Chang Y.J."/>
            <person name="Jeffries C.D."/>
            <person name="Chain P."/>
            <person name="Rohde M."/>
            <person name="Goker M."/>
            <person name="Bristow J."/>
            <person name="Eisen J.A."/>
            <person name="Markowitz V."/>
            <person name="Hugenholtz P."/>
            <person name="Kyrpides N.C."/>
            <person name="Klenk H.P."/>
            <person name="Lapidus A."/>
        </authorList>
    </citation>
    <scope>NUCLEOTIDE SEQUENCE [LARGE SCALE GENOMIC DNA]</scope>
    <source>
        <strain evidence="2">ATCC 27377 / DSM 6068 / ICPB 4128</strain>
    </source>
</reference>
<evidence type="ECO:0000313" key="1">
    <source>
        <dbReference type="EMBL" id="ADB19097.1"/>
    </source>
</evidence>
<gene>
    <name evidence="1" type="ordered locus">Psta_4453</name>
</gene>
<organism evidence="1 2">
    <name type="scientific">Pirellula staleyi (strain ATCC 27377 / DSM 6068 / ICPB 4128)</name>
    <name type="common">Pirella staleyi</name>
    <dbReference type="NCBI Taxonomy" id="530564"/>
    <lineage>
        <taxon>Bacteria</taxon>
        <taxon>Pseudomonadati</taxon>
        <taxon>Planctomycetota</taxon>
        <taxon>Planctomycetia</taxon>
        <taxon>Pirellulales</taxon>
        <taxon>Pirellulaceae</taxon>
        <taxon>Pirellula</taxon>
    </lineage>
</organism>
<dbReference type="AlphaFoldDB" id="D2R612"/>
<name>D2R612_PIRSD</name>
<dbReference type="HOGENOM" id="CLU_2863960_0_0_0"/>
<evidence type="ECO:0000313" key="2">
    <source>
        <dbReference type="Proteomes" id="UP000001887"/>
    </source>
</evidence>
<sequence>MVKQRHEHLRCRQMVDVTVDHRRNATSGFLNMKGWELGDLESMSLQNLEQPPLERFVDTSIVSY</sequence>